<dbReference type="InterPro" id="IPR000182">
    <property type="entry name" value="GNAT_dom"/>
</dbReference>
<sequence>MEIKRDEYAGEIIIRKAGPADMEAVLELAGDVFEGEQGIPRSLNPIPPENAPQWWCAVTEGRIAGVAAAFVEDGRWHIGRLAVAKEMRGRHIATDLLRTAAAFVFDQGADIIYMEARDITVAIVKKMGGRVAGEPVPFYQGTVTPVVLEKERFQ</sequence>
<evidence type="ECO:0000259" key="1">
    <source>
        <dbReference type="PROSITE" id="PS51186"/>
    </source>
</evidence>
<organism evidence="2 3">
    <name type="scientific">Candidatus Lachnoclostridium stercorigallinarum</name>
    <dbReference type="NCBI Taxonomy" id="2838634"/>
    <lineage>
        <taxon>Bacteria</taxon>
        <taxon>Bacillati</taxon>
        <taxon>Bacillota</taxon>
        <taxon>Clostridia</taxon>
        <taxon>Lachnospirales</taxon>
        <taxon>Lachnospiraceae</taxon>
    </lineage>
</organism>
<accession>A0A9D2K670</accession>
<feature type="domain" description="N-acetyltransferase" evidence="1">
    <location>
        <begin position="12"/>
        <end position="153"/>
    </location>
</feature>
<name>A0A9D2K670_9FIRM</name>
<dbReference type="GO" id="GO:0016747">
    <property type="term" value="F:acyltransferase activity, transferring groups other than amino-acyl groups"/>
    <property type="evidence" value="ECO:0007669"/>
    <property type="project" value="InterPro"/>
</dbReference>
<comment type="caution">
    <text evidence="2">The sequence shown here is derived from an EMBL/GenBank/DDBJ whole genome shotgun (WGS) entry which is preliminary data.</text>
</comment>
<reference evidence="2" key="1">
    <citation type="journal article" date="2021" name="PeerJ">
        <title>Extensive microbial diversity within the chicken gut microbiome revealed by metagenomics and culture.</title>
        <authorList>
            <person name="Gilroy R."/>
            <person name="Ravi A."/>
            <person name="Getino M."/>
            <person name="Pursley I."/>
            <person name="Horton D.L."/>
            <person name="Alikhan N.F."/>
            <person name="Baker D."/>
            <person name="Gharbi K."/>
            <person name="Hall N."/>
            <person name="Watson M."/>
            <person name="Adriaenssens E.M."/>
            <person name="Foster-Nyarko E."/>
            <person name="Jarju S."/>
            <person name="Secka A."/>
            <person name="Antonio M."/>
            <person name="Oren A."/>
            <person name="Chaudhuri R.R."/>
            <person name="La Ragione R."/>
            <person name="Hildebrand F."/>
            <person name="Pallen M.J."/>
        </authorList>
    </citation>
    <scope>NUCLEOTIDE SEQUENCE</scope>
    <source>
        <strain evidence="2">ChiBcec1-1093</strain>
    </source>
</reference>
<dbReference type="CDD" id="cd04301">
    <property type="entry name" value="NAT_SF"/>
    <property type="match status" value="1"/>
</dbReference>
<evidence type="ECO:0000313" key="3">
    <source>
        <dbReference type="Proteomes" id="UP000824101"/>
    </source>
</evidence>
<protein>
    <submittedName>
        <fullName evidence="2">GNAT family N-acetyltransferase</fullName>
    </submittedName>
</protein>
<evidence type="ECO:0000313" key="2">
    <source>
        <dbReference type="EMBL" id="HIZ79193.1"/>
    </source>
</evidence>
<dbReference type="EMBL" id="DXBC01000080">
    <property type="protein sequence ID" value="HIZ79193.1"/>
    <property type="molecule type" value="Genomic_DNA"/>
</dbReference>
<dbReference type="SUPFAM" id="SSF55729">
    <property type="entry name" value="Acyl-CoA N-acyltransferases (Nat)"/>
    <property type="match status" value="1"/>
</dbReference>
<dbReference type="Proteomes" id="UP000824101">
    <property type="component" value="Unassembled WGS sequence"/>
</dbReference>
<dbReference type="PROSITE" id="PS51186">
    <property type="entry name" value="GNAT"/>
    <property type="match status" value="1"/>
</dbReference>
<dbReference type="Pfam" id="PF00583">
    <property type="entry name" value="Acetyltransf_1"/>
    <property type="match status" value="1"/>
</dbReference>
<reference evidence="2" key="2">
    <citation type="submission" date="2021-04" db="EMBL/GenBank/DDBJ databases">
        <authorList>
            <person name="Gilroy R."/>
        </authorList>
    </citation>
    <scope>NUCLEOTIDE SEQUENCE</scope>
    <source>
        <strain evidence="2">ChiBcec1-1093</strain>
    </source>
</reference>
<dbReference type="AlphaFoldDB" id="A0A9D2K670"/>
<dbReference type="Gene3D" id="3.40.630.30">
    <property type="match status" value="1"/>
</dbReference>
<proteinExistence type="predicted"/>
<gene>
    <name evidence="2" type="ORF">IAA17_05340</name>
</gene>
<dbReference type="InterPro" id="IPR016181">
    <property type="entry name" value="Acyl_CoA_acyltransferase"/>
</dbReference>